<dbReference type="EMBL" id="CAKKLH010000025">
    <property type="protein sequence ID" value="CAH0099841.1"/>
    <property type="molecule type" value="Genomic_DNA"/>
</dbReference>
<sequence length="205" mass="23294">MSFQCVVAAPVRLDGDVESQRLDVTLEETQNGTETPQGFDWEIRKHHFQLMSLSEYGHSVWRSNENQSRSSGRVGTENSATSHVDLPWAPNSCRLIWPIRRRRMPFVSILAMTSATSSGRFKTQIAFDGVEKSMTVLDVISRPAAFVCRRRRRLLSNFIFSSFHVQIGHADALNDINTVHSARATTTDEMNILDALAFGHWHSFW</sequence>
<evidence type="ECO:0000313" key="2">
    <source>
        <dbReference type="Proteomes" id="UP000789390"/>
    </source>
</evidence>
<gene>
    <name evidence="1" type="ORF">DGAL_LOCUS1999</name>
</gene>
<organism evidence="1 2">
    <name type="scientific">Daphnia galeata</name>
    <dbReference type="NCBI Taxonomy" id="27404"/>
    <lineage>
        <taxon>Eukaryota</taxon>
        <taxon>Metazoa</taxon>
        <taxon>Ecdysozoa</taxon>
        <taxon>Arthropoda</taxon>
        <taxon>Crustacea</taxon>
        <taxon>Branchiopoda</taxon>
        <taxon>Diplostraca</taxon>
        <taxon>Cladocera</taxon>
        <taxon>Anomopoda</taxon>
        <taxon>Daphniidae</taxon>
        <taxon>Daphnia</taxon>
    </lineage>
</organism>
<comment type="caution">
    <text evidence="1">The sequence shown here is derived from an EMBL/GenBank/DDBJ whole genome shotgun (WGS) entry which is preliminary data.</text>
</comment>
<name>A0A8J2RHS8_9CRUS</name>
<protein>
    <submittedName>
        <fullName evidence="1">Uncharacterized protein</fullName>
    </submittedName>
</protein>
<dbReference type="AlphaFoldDB" id="A0A8J2RHS8"/>
<evidence type="ECO:0000313" key="1">
    <source>
        <dbReference type="EMBL" id="CAH0099841.1"/>
    </source>
</evidence>
<dbReference type="Proteomes" id="UP000789390">
    <property type="component" value="Unassembled WGS sequence"/>
</dbReference>
<accession>A0A8J2RHS8</accession>
<reference evidence="1" key="1">
    <citation type="submission" date="2021-11" db="EMBL/GenBank/DDBJ databases">
        <authorList>
            <person name="Schell T."/>
        </authorList>
    </citation>
    <scope>NUCLEOTIDE SEQUENCE</scope>
    <source>
        <strain evidence="1">M5</strain>
    </source>
</reference>
<proteinExistence type="predicted"/>
<keyword evidence="2" id="KW-1185">Reference proteome</keyword>